<feature type="region of interest" description="Disordered" evidence="1">
    <location>
        <begin position="1"/>
        <end position="30"/>
    </location>
</feature>
<dbReference type="PROSITE" id="PS50181">
    <property type="entry name" value="FBOX"/>
    <property type="match status" value="1"/>
</dbReference>
<dbReference type="InterPro" id="IPR009976">
    <property type="entry name" value="Sec10-like"/>
</dbReference>
<dbReference type="Proteomes" id="UP000030641">
    <property type="component" value="Unassembled WGS sequence"/>
</dbReference>
<sequence length="929" mass="103963">MNGKPLPKAATGPNGLPKHRAGIASFDAPRRPNTPGNVFASLKATQILTLKPVLPAAELIATILDYLPVSDLITCARVSKRLQEMVYDDTRWVARLRDMGVWNESEARQRYEDSKKKRLSGRPHAASITLFDAHDEEEKVRKSLEQSTTPRRPRHSSVTDGFDDMNISNNPTFDAKAATTALRRVRSIRGQARQEYGKVHGALGPFYYNLVRSENSSDPAIFRLVQDPEQQARILADLRVFARSDGSQKWRQRQDKLESMLGVFENAMIGNFEQAYQAQDVDRMRRFAHVLVSLNGGAAGIDIFISNHPYMRRKDQVGSPLDCLQDVAPGHVDLNPSQRFFEKLASMLSMQSDLIDQVFPSSVSVLLPFATRVCEDIISDYITTLFIEAHESNVESYLKAVSGIFEQAMRFAVSIQPPKASGTDFHDQIKRVISHIFEPHVDRYLTEELEYFTTKCNDEVDAWEKELSEQEAKTESFFMSGVSRQAAKRDFLSSFKKVVMMPVNALPTFPSANKATPAIEAATTKESSRPGTPDTPTPMKPAPTTELAAKTAIMNSRLEGIKSLFSIEVALSLIHHAKASIERAAIFIRMGDKHATLARGQCDKIFVSLLAILGRRHIQNGFDKAVGHLSSYNPRAVKEFRSGQTETEGTTSGVEPLVTFLELVNVGDLIQQMVDVFYMQELVTPGLTDRDDFLNPAVKEKKRFEQMLDERVAAGMGKGIDVLIDEVEYMCATLQLTADFNTDAVDAKNLTMQDKRASMMGLVDIGPTETAKRVVDTIQQHTGMLVGSTDKNMLDVFNQEVGLRLFGVLCKHIKRQRISADGAIKLISDINLYSSFITTLRQKSLLPYYSALRELSQIYLIDCGASNNTSSSTRSARCKELATIIADNDRYHGIFRAEEVYEFAERRADWYAVRRDVERAMYGIGCLVM</sequence>
<dbReference type="EMBL" id="KL584753">
    <property type="protein sequence ID" value="KEQ98034.1"/>
    <property type="molecule type" value="Genomic_DNA"/>
</dbReference>
<feature type="region of interest" description="Disordered" evidence="1">
    <location>
        <begin position="136"/>
        <end position="170"/>
    </location>
</feature>
<dbReference type="SUPFAM" id="SSF81383">
    <property type="entry name" value="F-box domain"/>
    <property type="match status" value="1"/>
</dbReference>
<dbReference type="FunCoup" id="A0A074YPG2">
    <property type="interactions" value="37"/>
</dbReference>
<evidence type="ECO:0000259" key="2">
    <source>
        <dbReference type="PROSITE" id="PS50181"/>
    </source>
</evidence>
<feature type="domain" description="F-box" evidence="2">
    <location>
        <begin position="58"/>
        <end position="95"/>
    </location>
</feature>
<reference evidence="3 4" key="1">
    <citation type="journal article" date="2014" name="BMC Genomics">
        <title>Genome sequencing of four Aureobasidium pullulans varieties: biotechnological potential, stress tolerance, and description of new species.</title>
        <authorList>
            <person name="Gostin Ar C."/>
            <person name="Ohm R.A."/>
            <person name="Kogej T."/>
            <person name="Sonjak S."/>
            <person name="Turk M."/>
            <person name="Zajc J."/>
            <person name="Zalar P."/>
            <person name="Grube M."/>
            <person name="Sun H."/>
            <person name="Han J."/>
            <person name="Sharma A."/>
            <person name="Chiniquy J."/>
            <person name="Ngan C.Y."/>
            <person name="Lipzen A."/>
            <person name="Barry K."/>
            <person name="Grigoriev I.V."/>
            <person name="Gunde-Cimerman N."/>
        </authorList>
    </citation>
    <scope>NUCLEOTIDE SEQUENCE [LARGE SCALE GENOMIC DNA]</scope>
    <source>
        <strain evidence="3 4">EXF-2481</strain>
    </source>
</reference>
<dbReference type="GO" id="GO:0006887">
    <property type="term" value="P:exocytosis"/>
    <property type="evidence" value="ECO:0007669"/>
    <property type="project" value="TreeGrafter"/>
</dbReference>
<dbReference type="OMA" id="WYQVKRD"/>
<dbReference type="OrthoDB" id="5554140at2759"/>
<protein>
    <recommendedName>
        <fullName evidence="2">F-box domain-containing protein</fullName>
    </recommendedName>
</protein>
<dbReference type="Pfam" id="PF12937">
    <property type="entry name" value="F-box-like"/>
    <property type="match status" value="1"/>
</dbReference>
<dbReference type="PANTHER" id="PTHR12100">
    <property type="entry name" value="SEC10"/>
    <property type="match status" value="1"/>
</dbReference>
<evidence type="ECO:0000256" key="1">
    <source>
        <dbReference type="SAM" id="MobiDB-lite"/>
    </source>
</evidence>
<organism evidence="3 4">
    <name type="scientific">Aureobasidium subglaciale (strain EXF-2481)</name>
    <name type="common">Aureobasidium pullulans var. subglaciale</name>
    <dbReference type="NCBI Taxonomy" id="1043005"/>
    <lineage>
        <taxon>Eukaryota</taxon>
        <taxon>Fungi</taxon>
        <taxon>Dikarya</taxon>
        <taxon>Ascomycota</taxon>
        <taxon>Pezizomycotina</taxon>
        <taxon>Dothideomycetes</taxon>
        <taxon>Dothideomycetidae</taxon>
        <taxon>Dothideales</taxon>
        <taxon>Saccotheciaceae</taxon>
        <taxon>Aureobasidium</taxon>
    </lineage>
</organism>
<accession>A0A074YPG2</accession>
<dbReference type="InterPro" id="IPR048627">
    <property type="entry name" value="Sec10_HB"/>
</dbReference>
<dbReference type="Gene3D" id="1.20.1280.50">
    <property type="match status" value="1"/>
</dbReference>
<evidence type="ECO:0000313" key="4">
    <source>
        <dbReference type="Proteomes" id="UP000030641"/>
    </source>
</evidence>
<feature type="region of interest" description="Disordered" evidence="1">
    <location>
        <begin position="521"/>
        <end position="543"/>
    </location>
</feature>
<gene>
    <name evidence="3" type="ORF">AUEXF2481DRAFT_95658</name>
</gene>
<dbReference type="GO" id="GO:0006893">
    <property type="term" value="P:Golgi to plasma membrane transport"/>
    <property type="evidence" value="ECO:0007669"/>
    <property type="project" value="TreeGrafter"/>
</dbReference>
<name>A0A074YPG2_AURSE</name>
<keyword evidence="4" id="KW-1185">Reference proteome</keyword>
<dbReference type="PANTHER" id="PTHR12100:SF1">
    <property type="entry name" value="RECYCLIN-1"/>
    <property type="match status" value="1"/>
</dbReference>
<dbReference type="HOGENOM" id="CLU_003875_0_0_1"/>
<dbReference type="STRING" id="1043005.A0A074YPG2"/>
<dbReference type="GO" id="GO:0000145">
    <property type="term" value="C:exocyst"/>
    <property type="evidence" value="ECO:0007669"/>
    <property type="project" value="TreeGrafter"/>
</dbReference>
<evidence type="ECO:0000313" key="3">
    <source>
        <dbReference type="EMBL" id="KEQ98034.1"/>
    </source>
</evidence>
<dbReference type="RefSeq" id="XP_013346478.1">
    <property type="nucleotide sequence ID" value="XM_013491024.1"/>
</dbReference>
<dbReference type="InterPro" id="IPR001810">
    <property type="entry name" value="F-box_dom"/>
</dbReference>
<dbReference type="InParanoid" id="A0A074YPG2"/>
<dbReference type="AlphaFoldDB" id="A0A074YPG2"/>
<dbReference type="InterPro" id="IPR036047">
    <property type="entry name" value="F-box-like_dom_sf"/>
</dbReference>
<dbReference type="GeneID" id="25372377"/>
<proteinExistence type="predicted"/>
<dbReference type="Pfam" id="PF07393">
    <property type="entry name" value="Sec10_HB"/>
    <property type="match status" value="1"/>
</dbReference>